<protein>
    <submittedName>
        <fullName evidence="1">Uncharacterized protein</fullName>
    </submittedName>
</protein>
<evidence type="ECO:0000313" key="1">
    <source>
        <dbReference type="EMBL" id="VAX01419.1"/>
    </source>
</evidence>
<accession>A0A3B1A6N5</accession>
<proteinExistence type="predicted"/>
<reference evidence="1" key="1">
    <citation type="submission" date="2018-06" db="EMBL/GenBank/DDBJ databases">
        <authorList>
            <person name="Zhirakovskaya E."/>
        </authorList>
    </citation>
    <scope>NUCLEOTIDE SEQUENCE</scope>
</reference>
<name>A0A3B1A6N5_9ZZZZ</name>
<gene>
    <name evidence="1" type="ORF">MNBD_GAMMA22-1947</name>
</gene>
<dbReference type="AlphaFoldDB" id="A0A3B1A6N5"/>
<dbReference type="EMBL" id="UOFS01000049">
    <property type="protein sequence ID" value="VAX01419.1"/>
    <property type="molecule type" value="Genomic_DNA"/>
</dbReference>
<organism evidence="1">
    <name type="scientific">hydrothermal vent metagenome</name>
    <dbReference type="NCBI Taxonomy" id="652676"/>
    <lineage>
        <taxon>unclassified sequences</taxon>
        <taxon>metagenomes</taxon>
        <taxon>ecological metagenomes</taxon>
    </lineage>
</organism>
<sequence>MNYLSAYFLVLLIITGSSNIVGAEDMLDIFSEDIKGENKQLSLKYRMASYLIHHSPIRRRIKLSNNKDLKSLFDAAKFNFGLVETKINEKKWIEANAIIDSVIRDLSNISRMLNQKKIERDKYTENVKKVNSFTMPEWTDLSNEEVEFLKLNLKKIESLVKQSANAAKNENYLIASNFLDQAYKLKSQLLMTLKHESTVVYDLFFDSPEEEFSYMLKRSTHYLELVNNLLKNNQFNKAKMNLITVYVEEAEAGIEKALMMEKDKQHESAVIVLDKSIKNLSGTLKIMGVRP</sequence>